<keyword evidence="2 3" id="KW-0408">Iron</keyword>
<evidence type="ECO:0000256" key="1">
    <source>
        <dbReference type="ARBA" id="ARBA00022723"/>
    </source>
</evidence>
<dbReference type="Proteomes" id="UP000789595">
    <property type="component" value="Unassembled WGS sequence"/>
</dbReference>
<dbReference type="OrthoDB" id="425950at2759"/>
<comment type="subcellular location">
    <subcellularLocation>
        <location evidence="3">Nucleus</location>
    </subcellularLocation>
</comment>
<dbReference type="GO" id="GO:0051864">
    <property type="term" value="F:histone H3K36 demethylase activity"/>
    <property type="evidence" value="ECO:0007669"/>
    <property type="project" value="TreeGrafter"/>
</dbReference>
<dbReference type="SUPFAM" id="SSF51197">
    <property type="entry name" value="Clavaminate synthase-like"/>
    <property type="match status" value="1"/>
</dbReference>
<gene>
    <name evidence="6" type="ORF">PECAL_3P22800</name>
</gene>
<accession>A0A8J2X2Z4</accession>
<dbReference type="PANTHER" id="PTHR13096:SF9">
    <property type="entry name" value="BIFUNCTIONAL LYSINE-SPECIFIC DEMETHYLASE AND HISTIDYL-HYDROXYLASE"/>
    <property type="match status" value="1"/>
</dbReference>
<dbReference type="InterPro" id="IPR003347">
    <property type="entry name" value="JmjC_dom"/>
</dbReference>
<dbReference type="EC" id="1.14.11.-" evidence="3"/>
<dbReference type="GO" id="GO:0005506">
    <property type="term" value="F:iron ion binding"/>
    <property type="evidence" value="ECO:0007669"/>
    <property type="project" value="UniProtKB-UniRule"/>
</dbReference>
<keyword evidence="3" id="KW-0539">Nucleus</keyword>
<dbReference type="PANTHER" id="PTHR13096">
    <property type="entry name" value="MINA53 MYC INDUCED NUCLEAR ANTIGEN"/>
    <property type="match status" value="1"/>
</dbReference>
<evidence type="ECO:0000256" key="3">
    <source>
        <dbReference type="RuleBase" id="RU366061"/>
    </source>
</evidence>
<keyword evidence="7" id="KW-1185">Reference proteome</keyword>
<keyword evidence="3" id="KW-0223">Dioxygenase</keyword>
<dbReference type="PROSITE" id="PS51184">
    <property type="entry name" value="JMJC"/>
    <property type="match status" value="1"/>
</dbReference>
<keyword evidence="1 3" id="KW-0479">Metal-binding</keyword>
<comment type="similarity">
    <text evidence="3">Belongs to the ROX family.</text>
</comment>
<reference evidence="6" key="1">
    <citation type="submission" date="2021-11" db="EMBL/GenBank/DDBJ databases">
        <authorList>
            <consortium name="Genoscope - CEA"/>
            <person name="William W."/>
        </authorList>
    </citation>
    <scope>NUCLEOTIDE SEQUENCE</scope>
</reference>
<feature type="domain" description="JmjC" evidence="5">
    <location>
        <begin position="318"/>
        <end position="482"/>
    </location>
</feature>
<comment type="function">
    <text evidence="3">Oxygenase that can act as both a histone lysine demethylase and a ribosomal histidine hydroxylase.</text>
</comment>
<evidence type="ECO:0000313" key="7">
    <source>
        <dbReference type="Proteomes" id="UP000789595"/>
    </source>
</evidence>
<protein>
    <recommendedName>
        <fullName evidence="3">Bifunctional lysine-specific demethylase and histidyl-hydroxylase</fullName>
        <ecNumber evidence="3">1.14.11.-</ecNumber>
    </recommendedName>
</protein>
<evidence type="ECO:0000313" key="6">
    <source>
        <dbReference type="EMBL" id="CAH0372296.1"/>
    </source>
</evidence>
<dbReference type="GO" id="GO:0005730">
    <property type="term" value="C:nucleolus"/>
    <property type="evidence" value="ECO:0007669"/>
    <property type="project" value="TreeGrafter"/>
</dbReference>
<dbReference type="EMBL" id="CAKKNE010000003">
    <property type="protein sequence ID" value="CAH0372296.1"/>
    <property type="molecule type" value="Genomic_DNA"/>
</dbReference>
<keyword evidence="3" id="KW-0560">Oxidoreductase</keyword>
<keyword evidence="3" id="KW-0805">Transcription regulation</keyword>
<dbReference type="Pfam" id="PF08007">
    <property type="entry name" value="JmjC_2"/>
    <property type="match status" value="1"/>
</dbReference>
<comment type="cofactor">
    <cofactor evidence="3">
        <name>Fe(2+)</name>
        <dbReference type="ChEBI" id="CHEBI:29033"/>
    </cofactor>
    <text evidence="3">Binds 1 Fe(2+) ion per subunit.</text>
</comment>
<dbReference type="Gene3D" id="2.60.120.650">
    <property type="entry name" value="Cupin"/>
    <property type="match status" value="1"/>
</dbReference>
<name>A0A8J2X2Z4_9STRA</name>
<dbReference type="InterPro" id="IPR039994">
    <property type="entry name" value="NO66-like"/>
</dbReference>
<dbReference type="GO" id="GO:0032453">
    <property type="term" value="F:histone H3K4 demethylase activity"/>
    <property type="evidence" value="ECO:0007669"/>
    <property type="project" value="TreeGrafter"/>
</dbReference>
<organism evidence="6 7">
    <name type="scientific">Pelagomonas calceolata</name>
    <dbReference type="NCBI Taxonomy" id="35677"/>
    <lineage>
        <taxon>Eukaryota</taxon>
        <taxon>Sar</taxon>
        <taxon>Stramenopiles</taxon>
        <taxon>Ochrophyta</taxon>
        <taxon>Pelagophyceae</taxon>
        <taxon>Pelagomonadales</taxon>
        <taxon>Pelagomonadaceae</taxon>
        <taxon>Pelagomonas</taxon>
    </lineage>
</organism>
<evidence type="ECO:0000256" key="2">
    <source>
        <dbReference type="ARBA" id="ARBA00023004"/>
    </source>
</evidence>
<evidence type="ECO:0000259" key="5">
    <source>
        <dbReference type="PROSITE" id="PS51184"/>
    </source>
</evidence>
<dbReference type="AlphaFoldDB" id="A0A8J2X2Z4"/>
<sequence>MAAAVQPTIEELCEAWATATDADAVGELADELARRALDVRDPDDVARLCSAIVARLNGSKDDDDEIAAVLDAVTCGPLGTPGARGDALRRETLVFPGGVAWGLNGKFHGPALRAACAEFLLACARRDAERAGPVVRLVAETVADPYSSRETCLSTAADPASRRLRALVATFGPAAPSYEYVLRRRRVPGGDIDHLLRVAARKFPSDEACEVAERLGSILGREFFERDWEARCVWRRVDGSGGARSCFHGSSPALAAPRWPPPAASSGDEPAPPPAKRARRGEGQGPLLEDVESLCAGRMEGASSIDRARGRGEALAEDFALELLEDDRPPLDGVDFYRVGGSTVVLNADARWRICAQCRDAVQRRLHVACSVNLYATPAGATTLEPHADDHCVFIAQLSGAKLWRIFLDGEQFPDLGATLPRPADDANSFFVTLYAGDVLYCPRGAPHVCQALDGEPSIHVSVGLDLDPTLTWISALQTFVSKARGDRHRADLIEAARAAPELRGAVLPALSYDFDEGMSAARKRAAAALEALGRSDAAEAVRAEPSELRCGAVIGSLAHRVRTALEQSLAVTTLLRARAGAL</sequence>
<comment type="caution">
    <text evidence="6">The sequence shown here is derived from an EMBL/GenBank/DDBJ whole genome shotgun (WGS) entry which is preliminary data.</text>
</comment>
<feature type="region of interest" description="Disordered" evidence="4">
    <location>
        <begin position="257"/>
        <end position="284"/>
    </location>
</feature>
<keyword evidence="3" id="KW-0804">Transcription</keyword>
<evidence type="ECO:0000256" key="4">
    <source>
        <dbReference type="SAM" id="MobiDB-lite"/>
    </source>
</evidence>
<proteinExistence type="inferred from homology"/>